<feature type="compositionally biased region" description="Pro residues" evidence="6">
    <location>
        <begin position="531"/>
        <end position="547"/>
    </location>
</feature>
<dbReference type="InterPro" id="IPR008271">
    <property type="entry name" value="Ser/Thr_kinase_AS"/>
</dbReference>
<dbReference type="PROSITE" id="PS00108">
    <property type="entry name" value="PROTEIN_KINASE_ST"/>
    <property type="match status" value="1"/>
</dbReference>
<keyword evidence="1" id="KW-0808">Transferase</keyword>
<feature type="compositionally biased region" description="Basic and acidic residues" evidence="6">
    <location>
        <begin position="383"/>
        <end position="407"/>
    </location>
</feature>
<feature type="region of interest" description="Disordered" evidence="6">
    <location>
        <begin position="470"/>
        <end position="556"/>
    </location>
</feature>
<dbReference type="SUPFAM" id="SSF56112">
    <property type="entry name" value="Protein kinase-like (PK-like)"/>
    <property type="match status" value="1"/>
</dbReference>
<keyword evidence="4 5" id="KW-0067">ATP-binding</keyword>
<evidence type="ECO:0000256" key="6">
    <source>
        <dbReference type="SAM" id="MobiDB-lite"/>
    </source>
</evidence>
<reference evidence="9 10" key="1">
    <citation type="submission" date="2019-04" db="EMBL/GenBank/DDBJ databases">
        <authorList>
            <person name="Li Y."/>
            <person name="Wang J."/>
        </authorList>
    </citation>
    <scope>NUCLEOTIDE SEQUENCE [LARGE SCALE GENOMIC DNA]</scope>
    <source>
        <strain evidence="9 10">DSM 14668</strain>
    </source>
</reference>
<feature type="compositionally biased region" description="Basic and acidic residues" evidence="6">
    <location>
        <begin position="12"/>
        <end position="23"/>
    </location>
</feature>
<feature type="region of interest" description="Disordered" evidence="6">
    <location>
        <begin position="323"/>
        <end position="415"/>
    </location>
</feature>
<feature type="region of interest" description="Disordered" evidence="6">
    <location>
        <begin position="1"/>
        <end position="29"/>
    </location>
</feature>
<feature type="compositionally biased region" description="Low complexity" evidence="6">
    <location>
        <begin position="509"/>
        <end position="530"/>
    </location>
</feature>
<evidence type="ECO:0000256" key="2">
    <source>
        <dbReference type="ARBA" id="ARBA00022741"/>
    </source>
</evidence>
<feature type="transmembrane region" description="Helical" evidence="7">
    <location>
        <begin position="440"/>
        <end position="460"/>
    </location>
</feature>
<organism evidence="9 10">
    <name type="scientific">Polyangium fumosum</name>
    <dbReference type="NCBI Taxonomy" id="889272"/>
    <lineage>
        <taxon>Bacteria</taxon>
        <taxon>Pseudomonadati</taxon>
        <taxon>Myxococcota</taxon>
        <taxon>Polyangia</taxon>
        <taxon>Polyangiales</taxon>
        <taxon>Polyangiaceae</taxon>
        <taxon>Polyangium</taxon>
    </lineage>
</organism>
<sequence>MRSTRTTARTGGSRERHPDDSGLRNENSLPAESCGSRLYMGLGPGYPVSKHVKLVRLLGRGGMGSVWIADHLGLKTQVAVKFVADVHASDPATRMRFQREATSAAQIGSPHIVNIHDHGITGDGIPYMVMELLDGEDLSARIKRTGPLHLDEVAKIISQACKALGKAHRLGIVHRDVKPSNIFLLDTEGDTFVKVLDFGIAKPGGGESSEVTSTGMIVGTILYASPEQLLNAKSVDFRADLWSLGVVAYRAMTGKLPFSDENGIGALFLAMQAGRFVPPSQIVDTIPPEVDEWCKQALAHDPAARFGSAREMANALYTALGRTSSPSLTRAPHKATDPSSRHVTRGESTGAGSTVGGSVRRDEHVTVLENGYRSFSSDDEASRDDARLSTDDSAHHGEDGSSRHAAKDPSSLGGAASATTYVGEAAAHASTRPGAGRRRAVIVAAVVGLVGAGALGFVFLRRPVQPFVGASTPAIENAPDGITAPASATTNAPKEPPVVAPVTSRVELAPSTPAPSASVSNASAPSASAPGPNPKPSAKPGGPPRSTPLPEKDYGF</sequence>
<dbReference type="AlphaFoldDB" id="A0A4U1JI19"/>
<dbReference type="GO" id="GO:0004674">
    <property type="term" value="F:protein serine/threonine kinase activity"/>
    <property type="evidence" value="ECO:0007669"/>
    <property type="project" value="UniProtKB-KW"/>
</dbReference>
<evidence type="ECO:0000256" key="3">
    <source>
        <dbReference type="ARBA" id="ARBA00022777"/>
    </source>
</evidence>
<evidence type="ECO:0000256" key="7">
    <source>
        <dbReference type="SAM" id="Phobius"/>
    </source>
</evidence>
<evidence type="ECO:0000313" key="9">
    <source>
        <dbReference type="EMBL" id="TKD12275.1"/>
    </source>
</evidence>
<keyword evidence="10" id="KW-1185">Reference proteome</keyword>
<accession>A0A4U1JI19</accession>
<keyword evidence="7" id="KW-0812">Transmembrane</keyword>
<dbReference type="PROSITE" id="PS50011">
    <property type="entry name" value="PROTEIN_KINASE_DOM"/>
    <property type="match status" value="1"/>
</dbReference>
<keyword evidence="7" id="KW-1133">Transmembrane helix</keyword>
<keyword evidence="7" id="KW-0472">Membrane</keyword>
<proteinExistence type="predicted"/>
<dbReference type="Pfam" id="PF00069">
    <property type="entry name" value="Pkinase"/>
    <property type="match status" value="1"/>
</dbReference>
<name>A0A4U1JI19_9BACT</name>
<gene>
    <name evidence="9" type="ORF">E8A74_03980</name>
</gene>
<dbReference type="Gene3D" id="1.10.510.10">
    <property type="entry name" value="Transferase(Phosphotransferase) domain 1"/>
    <property type="match status" value="1"/>
</dbReference>
<evidence type="ECO:0000259" key="8">
    <source>
        <dbReference type="PROSITE" id="PS50011"/>
    </source>
</evidence>
<dbReference type="PROSITE" id="PS00107">
    <property type="entry name" value="PROTEIN_KINASE_ATP"/>
    <property type="match status" value="1"/>
</dbReference>
<dbReference type="Gene3D" id="3.30.200.20">
    <property type="entry name" value="Phosphorylase Kinase, domain 1"/>
    <property type="match status" value="1"/>
</dbReference>
<protein>
    <submittedName>
        <fullName evidence="9">Serine/threonine protein kinase</fullName>
    </submittedName>
</protein>
<evidence type="ECO:0000256" key="5">
    <source>
        <dbReference type="PROSITE-ProRule" id="PRU10141"/>
    </source>
</evidence>
<dbReference type="PANTHER" id="PTHR43289">
    <property type="entry name" value="MITOGEN-ACTIVATED PROTEIN KINASE KINASE KINASE 20-RELATED"/>
    <property type="match status" value="1"/>
</dbReference>
<dbReference type="PANTHER" id="PTHR43289:SF34">
    <property type="entry name" value="SERINE_THREONINE-PROTEIN KINASE YBDM-RELATED"/>
    <property type="match status" value="1"/>
</dbReference>
<keyword evidence="9" id="KW-0723">Serine/threonine-protein kinase</keyword>
<dbReference type="InterPro" id="IPR000719">
    <property type="entry name" value="Prot_kinase_dom"/>
</dbReference>
<comment type="caution">
    <text evidence="9">The sequence shown here is derived from an EMBL/GenBank/DDBJ whole genome shotgun (WGS) entry which is preliminary data.</text>
</comment>
<feature type="compositionally biased region" description="Low complexity" evidence="6">
    <location>
        <begin position="346"/>
        <end position="358"/>
    </location>
</feature>
<feature type="binding site" evidence="5">
    <location>
        <position position="81"/>
    </location>
    <ligand>
        <name>ATP</name>
        <dbReference type="ChEBI" id="CHEBI:30616"/>
    </ligand>
</feature>
<keyword evidence="2 5" id="KW-0547">Nucleotide-binding</keyword>
<evidence type="ECO:0000256" key="1">
    <source>
        <dbReference type="ARBA" id="ARBA00022679"/>
    </source>
</evidence>
<dbReference type="EMBL" id="SSMQ01000003">
    <property type="protein sequence ID" value="TKD12275.1"/>
    <property type="molecule type" value="Genomic_DNA"/>
</dbReference>
<evidence type="ECO:0000313" key="10">
    <source>
        <dbReference type="Proteomes" id="UP000309215"/>
    </source>
</evidence>
<feature type="domain" description="Protein kinase" evidence="8">
    <location>
        <begin position="52"/>
        <end position="317"/>
    </location>
</feature>
<dbReference type="CDD" id="cd14014">
    <property type="entry name" value="STKc_PknB_like"/>
    <property type="match status" value="1"/>
</dbReference>
<dbReference type="OrthoDB" id="9801841at2"/>
<feature type="compositionally biased region" description="Low complexity" evidence="6">
    <location>
        <begin position="1"/>
        <end position="11"/>
    </location>
</feature>
<evidence type="ECO:0000256" key="4">
    <source>
        <dbReference type="ARBA" id="ARBA00022840"/>
    </source>
</evidence>
<keyword evidence="3 9" id="KW-0418">Kinase</keyword>
<dbReference type="SMART" id="SM00220">
    <property type="entry name" value="S_TKc"/>
    <property type="match status" value="1"/>
</dbReference>
<dbReference type="Proteomes" id="UP000309215">
    <property type="component" value="Unassembled WGS sequence"/>
</dbReference>
<dbReference type="GO" id="GO:0005524">
    <property type="term" value="F:ATP binding"/>
    <property type="evidence" value="ECO:0007669"/>
    <property type="project" value="UniProtKB-UniRule"/>
</dbReference>
<dbReference type="InterPro" id="IPR011009">
    <property type="entry name" value="Kinase-like_dom_sf"/>
</dbReference>
<dbReference type="InterPro" id="IPR017441">
    <property type="entry name" value="Protein_kinase_ATP_BS"/>
</dbReference>